<sequence length="477" mass="54201">MDDRQISRPSRSLLFKLAAFLSVFSLLYSIARFYSRPANNTRPFAQDRLSYSILLKAVNGALDKEIQRHVSSQDTSRGSMQLETNNLDSNGQRVGQVKDLDLQCFLDNYSWNHSKSRSSSASSPRKLCTPSTPLKPIKYASQLCPLLVGRKVLLVGPETSFHLHMHWLHDLKLHENRSHNCLGPEFCNSHQICLPPSVEPFSKGPPSNRELVMTRSASLRYAISTTLYVGETSNNARYTSSLKQVDPLTRVRMRDSYWLGQAKKSDVLILNRGPLPAPSQTYDGTRIGNWTFLRDAVYSPEYTDKRWNNSGQPSFLSALPNAKEDIKQRVVMAALHATLTRFLPSVLETFRILRHDRVIRNKALLWHGSWYSQPSCLNPLEMGIILPENALCGSVNNDYWLLYYNAQVYMQNYLLQVLLPYYGIPFIPQAVPLYHADDQVLDGIHPKNCLVYSFGSLSEETMRLALLTGVSRTLEEL</sequence>
<comment type="caution">
    <text evidence="3">The sequence shown here is derived from an EMBL/GenBank/DDBJ whole genome shotgun (WGS) entry which is preliminary data.</text>
</comment>
<accession>A0A9P7RWG2</accession>
<dbReference type="AlphaFoldDB" id="A0A9P7RWG2"/>
<gene>
    <name evidence="3" type="ORF">E1B28_010054</name>
</gene>
<evidence type="ECO:0000256" key="1">
    <source>
        <dbReference type="SAM" id="MobiDB-lite"/>
    </source>
</evidence>
<protein>
    <submittedName>
        <fullName evidence="3">Uncharacterized protein</fullName>
    </submittedName>
</protein>
<dbReference type="OrthoDB" id="3020812at2759"/>
<dbReference type="KEGG" id="more:E1B28_010054"/>
<dbReference type="GeneID" id="66079130"/>
<feature type="compositionally biased region" description="Polar residues" evidence="1">
    <location>
        <begin position="69"/>
        <end position="92"/>
    </location>
</feature>
<keyword evidence="2" id="KW-0812">Transmembrane</keyword>
<proteinExistence type="predicted"/>
<evidence type="ECO:0000313" key="3">
    <source>
        <dbReference type="EMBL" id="KAG7090987.1"/>
    </source>
</evidence>
<keyword evidence="4" id="KW-1185">Reference proteome</keyword>
<evidence type="ECO:0000256" key="2">
    <source>
        <dbReference type="SAM" id="Phobius"/>
    </source>
</evidence>
<keyword evidence="2" id="KW-1133">Transmembrane helix</keyword>
<organism evidence="3 4">
    <name type="scientific">Marasmius oreades</name>
    <name type="common">fairy-ring Marasmius</name>
    <dbReference type="NCBI Taxonomy" id="181124"/>
    <lineage>
        <taxon>Eukaryota</taxon>
        <taxon>Fungi</taxon>
        <taxon>Dikarya</taxon>
        <taxon>Basidiomycota</taxon>
        <taxon>Agaricomycotina</taxon>
        <taxon>Agaricomycetes</taxon>
        <taxon>Agaricomycetidae</taxon>
        <taxon>Agaricales</taxon>
        <taxon>Marasmiineae</taxon>
        <taxon>Marasmiaceae</taxon>
        <taxon>Marasmius</taxon>
    </lineage>
</organism>
<reference evidence="3" key="1">
    <citation type="journal article" date="2021" name="Genome Biol. Evol.">
        <title>The assembled and annotated genome of the fairy-ring fungus Marasmius oreades.</title>
        <authorList>
            <person name="Hiltunen M."/>
            <person name="Ament-Velasquez S.L."/>
            <person name="Johannesson H."/>
        </authorList>
    </citation>
    <scope>NUCLEOTIDE SEQUENCE</scope>
    <source>
        <strain evidence="3">03SP1</strain>
    </source>
</reference>
<keyword evidence="2" id="KW-0472">Membrane</keyword>
<evidence type="ECO:0000313" key="4">
    <source>
        <dbReference type="Proteomes" id="UP001049176"/>
    </source>
</evidence>
<dbReference type="Proteomes" id="UP001049176">
    <property type="component" value="Chromosome 6"/>
</dbReference>
<name>A0A9P7RWG2_9AGAR</name>
<feature type="region of interest" description="Disordered" evidence="1">
    <location>
        <begin position="68"/>
        <end position="92"/>
    </location>
</feature>
<dbReference type="RefSeq" id="XP_043007457.1">
    <property type="nucleotide sequence ID" value="XM_043154996.1"/>
</dbReference>
<dbReference type="EMBL" id="CM032186">
    <property type="protein sequence ID" value="KAG7090987.1"/>
    <property type="molecule type" value="Genomic_DNA"/>
</dbReference>
<feature type="transmembrane region" description="Helical" evidence="2">
    <location>
        <begin position="12"/>
        <end position="34"/>
    </location>
</feature>